<reference evidence="1" key="1">
    <citation type="journal article" date="2015" name="Nature">
        <title>Complex archaea that bridge the gap between prokaryotes and eukaryotes.</title>
        <authorList>
            <person name="Spang A."/>
            <person name="Saw J.H."/>
            <person name="Jorgensen S.L."/>
            <person name="Zaremba-Niedzwiedzka K."/>
            <person name="Martijn J."/>
            <person name="Lind A.E."/>
            <person name="van Eijk R."/>
            <person name="Schleper C."/>
            <person name="Guy L."/>
            <person name="Ettema T.J."/>
        </authorList>
    </citation>
    <scope>NUCLEOTIDE SEQUENCE</scope>
</reference>
<accession>A0A0F9JSE6</accession>
<dbReference type="EMBL" id="LAZR01017078">
    <property type="protein sequence ID" value="KKM01873.1"/>
    <property type="molecule type" value="Genomic_DNA"/>
</dbReference>
<dbReference type="AlphaFoldDB" id="A0A0F9JSE6"/>
<organism evidence="1">
    <name type="scientific">marine sediment metagenome</name>
    <dbReference type="NCBI Taxonomy" id="412755"/>
    <lineage>
        <taxon>unclassified sequences</taxon>
        <taxon>metagenomes</taxon>
        <taxon>ecological metagenomes</taxon>
    </lineage>
</organism>
<sequence length="69" mass="8373">MNFFRPFKESNEEYLLSDKTFSNRGWVDFITSKGFDFVNYWEPEEYLFVKIGDPNERTLKVFPYRNTAT</sequence>
<comment type="caution">
    <text evidence="1">The sequence shown here is derived from an EMBL/GenBank/DDBJ whole genome shotgun (WGS) entry which is preliminary data.</text>
</comment>
<evidence type="ECO:0000313" key="1">
    <source>
        <dbReference type="EMBL" id="KKM01873.1"/>
    </source>
</evidence>
<gene>
    <name evidence="1" type="ORF">LCGC14_1790090</name>
</gene>
<protein>
    <submittedName>
        <fullName evidence="1">Uncharacterized protein</fullName>
    </submittedName>
</protein>
<proteinExistence type="predicted"/>
<name>A0A0F9JSE6_9ZZZZ</name>